<name>A0ABT1T591_9SPHI</name>
<evidence type="ECO:0000313" key="1">
    <source>
        <dbReference type="EMBL" id="MCQ6959742.1"/>
    </source>
</evidence>
<dbReference type="RefSeq" id="WP_256539932.1">
    <property type="nucleotide sequence ID" value="NZ_JANHOH010000004.1"/>
</dbReference>
<proteinExistence type="predicted"/>
<comment type="caution">
    <text evidence="1">The sequence shown here is derived from an EMBL/GenBank/DDBJ whole genome shotgun (WGS) entry which is preliminary data.</text>
</comment>
<dbReference type="EMBL" id="JANHOH010000004">
    <property type="protein sequence ID" value="MCQ6959742.1"/>
    <property type="molecule type" value="Genomic_DNA"/>
</dbReference>
<reference evidence="1 2" key="1">
    <citation type="submission" date="2022-07" db="EMBL/GenBank/DDBJ databases">
        <title>Mucilaginibacter sp. JC4.</title>
        <authorList>
            <person name="Le V."/>
            <person name="Ko S.-R."/>
            <person name="Ahn C.-Y."/>
            <person name="Oh H.-M."/>
        </authorList>
    </citation>
    <scope>NUCLEOTIDE SEQUENCE [LARGE SCALE GENOMIC DNA]</scope>
    <source>
        <strain evidence="1 2">JC4</strain>
    </source>
</reference>
<gene>
    <name evidence="1" type="ORF">NPE20_17330</name>
</gene>
<evidence type="ECO:0000313" key="2">
    <source>
        <dbReference type="Proteomes" id="UP001204376"/>
    </source>
</evidence>
<dbReference type="Proteomes" id="UP001204376">
    <property type="component" value="Unassembled WGS sequence"/>
</dbReference>
<protein>
    <submittedName>
        <fullName evidence="1">Uncharacterized protein</fullName>
    </submittedName>
</protein>
<keyword evidence="2" id="KW-1185">Reference proteome</keyword>
<accession>A0ABT1T591</accession>
<organism evidence="1 2">
    <name type="scientific">Mucilaginibacter aquariorum</name>
    <dbReference type="NCBI Taxonomy" id="2967225"/>
    <lineage>
        <taxon>Bacteria</taxon>
        <taxon>Pseudomonadati</taxon>
        <taxon>Bacteroidota</taxon>
        <taxon>Sphingobacteriia</taxon>
        <taxon>Sphingobacteriales</taxon>
        <taxon>Sphingobacteriaceae</taxon>
        <taxon>Mucilaginibacter</taxon>
    </lineage>
</organism>
<sequence>MQSDIDKLIELLQEEKLFIEQCIKDNIDEFEYLHAHIHTKTLTKLNTQLRIFKQLKDPFYNKKMELEMQLEMYKQFRKDSPDIDLYYQKVIAEVNDELKKLNESNAKPQYDDQKVDDAIFNIRAGRHNGFIIYLNVKDNLGFTFELLQTDILSISIDVKSALNVEYLFEDDEDENPLNKFSGLGFGLNQTGSKLVYKYNMEYFKDAISIKRLLSRVIYDIFTYAELDKQASLVYF</sequence>